<feature type="transmembrane region" description="Helical" evidence="2">
    <location>
        <begin position="12"/>
        <end position="29"/>
    </location>
</feature>
<organism evidence="4 5">
    <name type="scientific">Ilex paraguariensis</name>
    <name type="common">yerba mate</name>
    <dbReference type="NCBI Taxonomy" id="185542"/>
    <lineage>
        <taxon>Eukaryota</taxon>
        <taxon>Viridiplantae</taxon>
        <taxon>Streptophyta</taxon>
        <taxon>Embryophyta</taxon>
        <taxon>Tracheophyta</taxon>
        <taxon>Spermatophyta</taxon>
        <taxon>Magnoliopsida</taxon>
        <taxon>eudicotyledons</taxon>
        <taxon>Gunneridae</taxon>
        <taxon>Pentapetalae</taxon>
        <taxon>asterids</taxon>
        <taxon>campanulids</taxon>
        <taxon>Aquifoliales</taxon>
        <taxon>Aquifoliaceae</taxon>
        <taxon>Ilex</taxon>
    </lineage>
</organism>
<proteinExistence type="predicted"/>
<evidence type="ECO:0008006" key="6">
    <source>
        <dbReference type="Google" id="ProtNLM"/>
    </source>
</evidence>
<evidence type="ECO:0000313" key="4">
    <source>
        <dbReference type="EMBL" id="CAK9183722.1"/>
    </source>
</evidence>
<feature type="region of interest" description="Disordered" evidence="1">
    <location>
        <begin position="113"/>
        <end position="166"/>
    </location>
</feature>
<dbReference type="AlphaFoldDB" id="A0ABC8URM7"/>
<dbReference type="PANTHER" id="PTHR34781">
    <property type="entry name" value="TRANSMEMBRANE PROTEIN"/>
    <property type="match status" value="1"/>
</dbReference>
<evidence type="ECO:0000313" key="5">
    <source>
        <dbReference type="Proteomes" id="UP001642360"/>
    </source>
</evidence>
<protein>
    <recommendedName>
        <fullName evidence="6">Transmembrane protein</fullName>
    </recommendedName>
</protein>
<feature type="compositionally biased region" description="Basic and acidic residues" evidence="1">
    <location>
        <begin position="113"/>
        <end position="135"/>
    </location>
</feature>
<evidence type="ECO:0000313" key="3">
    <source>
        <dbReference type="EMBL" id="CAK9161223.1"/>
    </source>
</evidence>
<reference evidence="4 5" key="1">
    <citation type="submission" date="2024-02" db="EMBL/GenBank/DDBJ databases">
        <authorList>
            <person name="Vignale AGUSTIN F."/>
            <person name="Sosa J E."/>
            <person name="Modenutti C."/>
        </authorList>
    </citation>
    <scope>NUCLEOTIDE SEQUENCE [LARGE SCALE GENOMIC DNA]</scope>
</reference>
<keyword evidence="2" id="KW-1133">Transmembrane helix</keyword>
<dbReference type="PANTHER" id="PTHR34781:SF2">
    <property type="entry name" value="TRANSMEMBRANE PROTEIN"/>
    <property type="match status" value="1"/>
</dbReference>
<comment type="caution">
    <text evidence="4">The sequence shown here is derived from an EMBL/GenBank/DDBJ whole genome shotgun (WGS) entry which is preliminary data.</text>
</comment>
<evidence type="ECO:0000256" key="2">
    <source>
        <dbReference type="SAM" id="Phobius"/>
    </source>
</evidence>
<name>A0ABC8URM7_9AQUA</name>
<feature type="transmembrane region" description="Helical" evidence="2">
    <location>
        <begin position="72"/>
        <end position="93"/>
    </location>
</feature>
<dbReference type="EMBL" id="CAUOFW020008725">
    <property type="protein sequence ID" value="CAK9183722.1"/>
    <property type="molecule type" value="Genomic_DNA"/>
</dbReference>
<feature type="transmembrane region" description="Helical" evidence="2">
    <location>
        <begin position="49"/>
        <end position="67"/>
    </location>
</feature>
<gene>
    <name evidence="3" type="ORF">ILEXP_LOCUS30014</name>
    <name evidence="4" type="ORF">ILEXP_LOCUS54010</name>
</gene>
<sequence>MNMRTQDQQTRVFYELCSMIIHILGSPPLPTPFPSLLGSSVSSSWSQASPTAFASLFLGISLALMLFGSVTFLIGFILMPCVVGLVLLFYFVGIVQNLSELGRAFLCPAASGSHKDVHARGDVNTNGDEKDGNEAKEEDGVDKDRNSTRLHGADTPTLASKARTTPVLRPLAPNLPSALSLSPLPASSVG</sequence>
<dbReference type="Proteomes" id="UP001642360">
    <property type="component" value="Unassembled WGS sequence"/>
</dbReference>
<dbReference type="EMBL" id="CAUOFW020003646">
    <property type="protein sequence ID" value="CAK9161223.1"/>
    <property type="molecule type" value="Genomic_DNA"/>
</dbReference>
<keyword evidence="2" id="KW-0472">Membrane</keyword>
<accession>A0ABC8URM7</accession>
<keyword evidence="2" id="KW-0812">Transmembrane</keyword>
<evidence type="ECO:0000256" key="1">
    <source>
        <dbReference type="SAM" id="MobiDB-lite"/>
    </source>
</evidence>
<keyword evidence="5" id="KW-1185">Reference proteome</keyword>